<reference evidence="1 2" key="1">
    <citation type="submission" date="2018-09" db="EMBL/GenBank/DDBJ databases">
        <title>Complete genome sequence of Euzebya sp. DY32-46 isolated from seawater of Pacific Ocean.</title>
        <authorList>
            <person name="Xu L."/>
            <person name="Wu Y.-H."/>
            <person name="Xu X.-W."/>
        </authorList>
    </citation>
    <scope>NUCLEOTIDE SEQUENCE [LARGE SCALE GENOMIC DNA]</scope>
    <source>
        <strain evidence="1 2">DY32-46</strain>
        <plasmid evidence="2">pedy32-46i</plasmid>
    </source>
</reference>
<dbReference type="Gene3D" id="3.40.50.300">
    <property type="entry name" value="P-loop containing nucleotide triphosphate hydrolases"/>
    <property type="match status" value="1"/>
</dbReference>
<geneLocation type="plasmid" evidence="2">
    <name>pedy32-46i</name>
</geneLocation>
<gene>
    <name evidence="1" type="ORF">DVS28_b0544</name>
</gene>
<keyword evidence="2" id="KW-1185">Reference proteome</keyword>
<dbReference type="EMBL" id="CP031166">
    <property type="protein sequence ID" value="AXV10284.1"/>
    <property type="molecule type" value="Genomic_DNA"/>
</dbReference>
<dbReference type="AlphaFoldDB" id="A0A346Y737"/>
<dbReference type="OrthoDB" id="198115at2"/>
<accession>A0A346Y737</accession>
<dbReference type="SUPFAM" id="SSF52540">
    <property type="entry name" value="P-loop containing nucleoside triphosphate hydrolases"/>
    <property type="match status" value="1"/>
</dbReference>
<name>A0A346Y737_9ACTN</name>
<dbReference type="KEGG" id="euz:DVS28_b0544"/>
<sequence>MSTITVVAGLPGTGKSTFARALADATGAAFLDRDTLMDPIVDAGLVAAGHTPGAHHTDTFLTTFNMPAYRAAENVARDIAIGGVDVVLVACYTRQAAEGRGWWDDLSGRMAAVGADTRLLWLDLDRDEHRRRLDRRNAPRDAERSGRSFNAWHARQNTTVPAYACRIRASLDTPTMVALATMTRVPLSPTG</sequence>
<evidence type="ECO:0000313" key="2">
    <source>
        <dbReference type="Proteomes" id="UP000264006"/>
    </source>
</evidence>
<dbReference type="Proteomes" id="UP000264006">
    <property type="component" value="Plasmid pEDY32-46I"/>
</dbReference>
<organism evidence="1 2">
    <name type="scientific">Euzebya pacifica</name>
    <dbReference type="NCBI Taxonomy" id="1608957"/>
    <lineage>
        <taxon>Bacteria</taxon>
        <taxon>Bacillati</taxon>
        <taxon>Actinomycetota</taxon>
        <taxon>Nitriliruptoria</taxon>
        <taxon>Euzebyales</taxon>
    </lineage>
</organism>
<keyword evidence="1" id="KW-0614">Plasmid</keyword>
<dbReference type="Pfam" id="PF13671">
    <property type="entry name" value="AAA_33"/>
    <property type="match status" value="1"/>
</dbReference>
<proteinExistence type="predicted"/>
<protein>
    <submittedName>
        <fullName evidence="1">Putative P-loop ATPase</fullName>
    </submittedName>
</protein>
<dbReference type="RefSeq" id="WP_114594850.1">
    <property type="nucleotide sequence ID" value="NZ_CP031166.1"/>
</dbReference>
<evidence type="ECO:0000313" key="1">
    <source>
        <dbReference type="EMBL" id="AXV10284.1"/>
    </source>
</evidence>
<dbReference type="InterPro" id="IPR027417">
    <property type="entry name" value="P-loop_NTPase"/>
</dbReference>